<proteinExistence type="predicted"/>
<dbReference type="KEGG" id="luo:HHL09_20780"/>
<dbReference type="RefSeq" id="WP_169456574.1">
    <property type="nucleotide sequence ID" value="NZ_CP051774.1"/>
</dbReference>
<accession>A0A858RN23</accession>
<feature type="domain" description="N-acetyltransferase" evidence="1">
    <location>
        <begin position="10"/>
        <end position="149"/>
    </location>
</feature>
<dbReference type="GO" id="GO:0016747">
    <property type="term" value="F:acyltransferase activity, transferring groups other than amino-acyl groups"/>
    <property type="evidence" value="ECO:0007669"/>
    <property type="project" value="InterPro"/>
</dbReference>
<keyword evidence="2" id="KW-0808">Transferase</keyword>
<gene>
    <name evidence="2" type="ORF">HHL09_20780</name>
</gene>
<dbReference type="SUPFAM" id="SSF55729">
    <property type="entry name" value="Acyl-CoA N-acyltransferases (Nat)"/>
    <property type="match status" value="1"/>
</dbReference>
<dbReference type="PROSITE" id="PS51186">
    <property type="entry name" value="GNAT"/>
    <property type="match status" value="1"/>
</dbReference>
<reference evidence="2 3" key="1">
    <citation type="submission" date="2020-04" db="EMBL/GenBank/DDBJ databases">
        <title>Luteolibacter sp. G-1-1-1 isolated from soil.</title>
        <authorList>
            <person name="Dahal R.H."/>
        </authorList>
    </citation>
    <scope>NUCLEOTIDE SEQUENCE [LARGE SCALE GENOMIC DNA]</scope>
    <source>
        <strain evidence="2 3">G-1-1-1</strain>
    </source>
</reference>
<sequence>MRADQQLQMLAEHEIPDSSSKKIADLLEVCFPETFHGRTYYKQLPHFRLLWWSGGTLVAQLGVDSRVVNVDTHILKIFGVIDLCVHPEHRNSGMASQMLSKVEEIARLHDRDHLVLMADRHDVYLRCGFVRVEPAFVTWLAIDERKTVDVFHRDLSDCFLVKPLSSEAWPAGEIDMLGYLF</sequence>
<dbReference type="Pfam" id="PF13527">
    <property type="entry name" value="Acetyltransf_9"/>
    <property type="match status" value="1"/>
</dbReference>
<evidence type="ECO:0000313" key="3">
    <source>
        <dbReference type="Proteomes" id="UP000501812"/>
    </source>
</evidence>
<protein>
    <submittedName>
        <fullName evidence="2">GNAT family N-acetyltransferase</fullName>
    </submittedName>
</protein>
<keyword evidence="3" id="KW-1185">Reference proteome</keyword>
<evidence type="ECO:0000313" key="2">
    <source>
        <dbReference type="EMBL" id="QJE98115.1"/>
    </source>
</evidence>
<dbReference type="EMBL" id="CP051774">
    <property type="protein sequence ID" value="QJE98115.1"/>
    <property type="molecule type" value="Genomic_DNA"/>
</dbReference>
<dbReference type="Gene3D" id="3.40.630.30">
    <property type="match status" value="1"/>
</dbReference>
<dbReference type="AlphaFoldDB" id="A0A858RN23"/>
<dbReference type="Proteomes" id="UP000501812">
    <property type="component" value="Chromosome"/>
</dbReference>
<name>A0A858RN23_9BACT</name>
<evidence type="ECO:0000259" key="1">
    <source>
        <dbReference type="PROSITE" id="PS51186"/>
    </source>
</evidence>
<dbReference type="InterPro" id="IPR016181">
    <property type="entry name" value="Acyl_CoA_acyltransferase"/>
</dbReference>
<dbReference type="InterPro" id="IPR000182">
    <property type="entry name" value="GNAT_dom"/>
</dbReference>
<dbReference type="CDD" id="cd04301">
    <property type="entry name" value="NAT_SF"/>
    <property type="match status" value="1"/>
</dbReference>
<organism evidence="2 3">
    <name type="scientific">Luteolibacter luteus</name>
    <dbReference type="NCBI Taxonomy" id="2728835"/>
    <lineage>
        <taxon>Bacteria</taxon>
        <taxon>Pseudomonadati</taxon>
        <taxon>Verrucomicrobiota</taxon>
        <taxon>Verrucomicrobiia</taxon>
        <taxon>Verrucomicrobiales</taxon>
        <taxon>Verrucomicrobiaceae</taxon>
        <taxon>Luteolibacter</taxon>
    </lineage>
</organism>